<evidence type="ECO:0000256" key="1">
    <source>
        <dbReference type="ARBA" id="ARBA00004651"/>
    </source>
</evidence>
<dbReference type="GO" id="GO:0005886">
    <property type="term" value="C:plasma membrane"/>
    <property type="evidence" value="ECO:0007669"/>
    <property type="project" value="UniProtKB-SubCell"/>
</dbReference>
<proteinExistence type="predicted"/>
<evidence type="ECO:0000256" key="5">
    <source>
        <dbReference type="ARBA" id="ARBA00023136"/>
    </source>
</evidence>
<protein>
    <submittedName>
        <fullName evidence="7">Flippase-like domain-containing protein</fullName>
    </submittedName>
</protein>
<keyword evidence="5 6" id="KW-0472">Membrane</keyword>
<accession>A0A9D1GE13</accession>
<organism evidence="7 8">
    <name type="scientific">Candidatus Caccoplasma intestinavium</name>
    <dbReference type="NCBI Taxonomy" id="2840716"/>
    <lineage>
        <taxon>Bacteria</taxon>
        <taxon>Pseudomonadati</taxon>
        <taxon>Bacteroidota</taxon>
        <taxon>Bacteroidia</taxon>
        <taxon>Bacteroidales</taxon>
        <taxon>Bacteroidaceae</taxon>
        <taxon>Bacteroidaceae incertae sedis</taxon>
        <taxon>Candidatus Caccoplasma</taxon>
    </lineage>
</organism>
<evidence type="ECO:0000256" key="6">
    <source>
        <dbReference type="SAM" id="Phobius"/>
    </source>
</evidence>
<feature type="transmembrane region" description="Helical" evidence="6">
    <location>
        <begin position="127"/>
        <end position="149"/>
    </location>
</feature>
<keyword evidence="4 6" id="KW-1133">Transmembrane helix</keyword>
<feature type="transmembrane region" description="Helical" evidence="6">
    <location>
        <begin position="296"/>
        <end position="323"/>
    </location>
</feature>
<evidence type="ECO:0000256" key="4">
    <source>
        <dbReference type="ARBA" id="ARBA00022989"/>
    </source>
</evidence>
<reference evidence="7" key="1">
    <citation type="submission" date="2020-10" db="EMBL/GenBank/DDBJ databases">
        <authorList>
            <person name="Gilroy R."/>
        </authorList>
    </citation>
    <scope>NUCLEOTIDE SEQUENCE</scope>
    <source>
        <strain evidence="7">21143</strain>
    </source>
</reference>
<dbReference type="PANTHER" id="PTHR39087">
    <property type="entry name" value="UPF0104 MEMBRANE PROTEIN MJ1595"/>
    <property type="match status" value="1"/>
</dbReference>
<feature type="transmembrane region" description="Helical" evidence="6">
    <location>
        <begin position="221"/>
        <end position="243"/>
    </location>
</feature>
<dbReference type="AlphaFoldDB" id="A0A9D1GE13"/>
<comment type="subcellular location">
    <subcellularLocation>
        <location evidence="1">Cell membrane</location>
        <topology evidence="1">Multi-pass membrane protein</topology>
    </subcellularLocation>
</comment>
<sequence length="332" mass="38132">MKKIVRNILKFLIPLCCGIAIFWALYSRLDMEQIARILQSEIKYGWIILSMIVGVVSHIVRAMRWQLQLRALGNPVSFRTLTNAIFGTYAMNLLFPRLGEVWRCGYVARREDMSFTLLLGSVVSDRLMDTVSVICLIIAVFFLQMHVLLDFLKQYPMIEETIFSIVSSPYPYVFILLFVGAMIWLFKQKKEYRWIEKVKGMLRNLWYGFRTVLTMKQKTRFIIYTVLLWTCYYLQLYFCIFAFSDTAHLGALAALSLFVMGSIGMGIPVQGGFGPWHLAVMATLAIYGITDKNVAGSFALVAHGSQMVVIVLLGIYTFFSILFEKKKTQVDK</sequence>
<evidence type="ECO:0000256" key="2">
    <source>
        <dbReference type="ARBA" id="ARBA00022475"/>
    </source>
</evidence>
<evidence type="ECO:0000256" key="3">
    <source>
        <dbReference type="ARBA" id="ARBA00022692"/>
    </source>
</evidence>
<feature type="transmembrane region" description="Helical" evidence="6">
    <location>
        <begin position="249"/>
        <end position="267"/>
    </location>
</feature>
<name>A0A9D1GE13_9BACT</name>
<dbReference type="Pfam" id="PF03706">
    <property type="entry name" value="LPG_synthase_TM"/>
    <property type="match status" value="1"/>
</dbReference>
<evidence type="ECO:0000313" key="7">
    <source>
        <dbReference type="EMBL" id="HIT38504.1"/>
    </source>
</evidence>
<dbReference type="Proteomes" id="UP000886722">
    <property type="component" value="Unassembled WGS sequence"/>
</dbReference>
<feature type="transmembrane region" description="Helical" evidence="6">
    <location>
        <begin position="46"/>
        <end position="63"/>
    </location>
</feature>
<feature type="transmembrane region" description="Helical" evidence="6">
    <location>
        <begin position="7"/>
        <end position="26"/>
    </location>
</feature>
<feature type="transmembrane region" description="Helical" evidence="6">
    <location>
        <begin position="274"/>
        <end position="290"/>
    </location>
</feature>
<comment type="caution">
    <text evidence="7">The sequence shown here is derived from an EMBL/GenBank/DDBJ whole genome shotgun (WGS) entry which is preliminary data.</text>
</comment>
<dbReference type="PANTHER" id="PTHR39087:SF2">
    <property type="entry name" value="UPF0104 MEMBRANE PROTEIN MJ1595"/>
    <property type="match status" value="1"/>
</dbReference>
<gene>
    <name evidence="7" type="ORF">IAD06_00475</name>
</gene>
<evidence type="ECO:0000313" key="8">
    <source>
        <dbReference type="Proteomes" id="UP000886722"/>
    </source>
</evidence>
<feature type="transmembrane region" description="Helical" evidence="6">
    <location>
        <begin position="169"/>
        <end position="186"/>
    </location>
</feature>
<dbReference type="InterPro" id="IPR022791">
    <property type="entry name" value="L-PG_synthase/AglD"/>
</dbReference>
<keyword evidence="2" id="KW-1003">Cell membrane</keyword>
<reference evidence="7" key="2">
    <citation type="journal article" date="2021" name="PeerJ">
        <title>Extensive microbial diversity within the chicken gut microbiome revealed by metagenomics and culture.</title>
        <authorList>
            <person name="Gilroy R."/>
            <person name="Ravi A."/>
            <person name="Getino M."/>
            <person name="Pursley I."/>
            <person name="Horton D.L."/>
            <person name="Alikhan N.F."/>
            <person name="Baker D."/>
            <person name="Gharbi K."/>
            <person name="Hall N."/>
            <person name="Watson M."/>
            <person name="Adriaenssens E.M."/>
            <person name="Foster-Nyarko E."/>
            <person name="Jarju S."/>
            <person name="Secka A."/>
            <person name="Antonio M."/>
            <person name="Oren A."/>
            <person name="Chaudhuri R.R."/>
            <person name="La Ragione R."/>
            <person name="Hildebrand F."/>
            <person name="Pallen M.J."/>
        </authorList>
    </citation>
    <scope>NUCLEOTIDE SEQUENCE</scope>
    <source>
        <strain evidence="7">21143</strain>
    </source>
</reference>
<dbReference type="EMBL" id="DVKT01000003">
    <property type="protein sequence ID" value="HIT38504.1"/>
    <property type="molecule type" value="Genomic_DNA"/>
</dbReference>
<dbReference type="NCBIfam" id="TIGR00374">
    <property type="entry name" value="flippase-like domain"/>
    <property type="match status" value="1"/>
</dbReference>
<keyword evidence="3 6" id="KW-0812">Transmembrane</keyword>